<keyword evidence="3" id="KW-1185">Reference proteome</keyword>
<accession>A0A3N4LTN2</accession>
<feature type="transmembrane region" description="Helical" evidence="1">
    <location>
        <begin position="23"/>
        <end position="46"/>
    </location>
</feature>
<protein>
    <submittedName>
        <fullName evidence="2">Uncharacterized protein</fullName>
    </submittedName>
</protein>
<dbReference type="Proteomes" id="UP000267821">
    <property type="component" value="Unassembled WGS sequence"/>
</dbReference>
<keyword evidence="1" id="KW-1133">Transmembrane helix</keyword>
<dbReference type="EMBL" id="ML121535">
    <property type="protein sequence ID" value="RPB26237.1"/>
    <property type="molecule type" value="Genomic_DNA"/>
</dbReference>
<dbReference type="AlphaFoldDB" id="A0A3N4LTN2"/>
<evidence type="ECO:0000313" key="3">
    <source>
        <dbReference type="Proteomes" id="UP000267821"/>
    </source>
</evidence>
<organism evidence="2 3">
    <name type="scientific">Terfezia boudieri ATCC MYA-4762</name>
    <dbReference type="NCBI Taxonomy" id="1051890"/>
    <lineage>
        <taxon>Eukaryota</taxon>
        <taxon>Fungi</taxon>
        <taxon>Dikarya</taxon>
        <taxon>Ascomycota</taxon>
        <taxon>Pezizomycotina</taxon>
        <taxon>Pezizomycetes</taxon>
        <taxon>Pezizales</taxon>
        <taxon>Pezizaceae</taxon>
        <taxon>Terfezia</taxon>
    </lineage>
</organism>
<evidence type="ECO:0000313" key="2">
    <source>
        <dbReference type="EMBL" id="RPB26237.1"/>
    </source>
</evidence>
<proteinExistence type="predicted"/>
<keyword evidence="1" id="KW-0812">Transmembrane</keyword>
<sequence>MNLRFRVIVIPVPWLHTLDDRNIFGWLLCLICLSICVLANQPIVFVTSLESYQPPDGATRPPTPPRARLPCLHVDDRQLPEWCSLFTRKDFIVYNPVSKALPSTANPLTDHRPRTATYPGNSCPSIIEETLLVRHKFLSSCNHLA</sequence>
<dbReference type="InParanoid" id="A0A3N4LTN2"/>
<keyword evidence="1" id="KW-0472">Membrane</keyword>
<evidence type="ECO:0000256" key="1">
    <source>
        <dbReference type="SAM" id="Phobius"/>
    </source>
</evidence>
<reference evidence="2 3" key="1">
    <citation type="journal article" date="2018" name="Nat. Ecol. Evol.">
        <title>Pezizomycetes genomes reveal the molecular basis of ectomycorrhizal truffle lifestyle.</title>
        <authorList>
            <person name="Murat C."/>
            <person name="Payen T."/>
            <person name="Noel B."/>
            <person name="Kuo A."/>
            <person name="Morin E."/>
            <person name="Chen J."/>
            <person name="Kohler A."/>
            <person name="Krizsan K."/>
            <person name="Balestrini R."/>
            <person name="Da Silva C."/>
            <person name="Montanini B."/>
            <person name="Hainaut M."/>
            <person name="Levati E."/>
            <person name="Barry K.W."/>
            <person name="Belfiori B."/>
            <person name="Cichocki N."/>
            <person name="Clum A."/>
            <person name="Dockter R.B."/>
            <person name="Fauchery L."/>
            <person name="Guy J."/>
            <person name="Iotti M."/>
            <person name="Le Tacon F."/>
            <person name="Lindquist E.A."/>
            <person name="Lipzen A."/>
            <person name="Malagnac F."/>
            <person name="Mello A."/>
            <person name="Molinier V."/>
            <person name="Miyauchi S."/>
            <person name="Poulain J."/>
            <person name="Riccioni C."/>
            <person name="Rubini A."/>
            <person name="Sitrit Y."/>
            <person name="Splivallo R."/>
            <person name="Traeger S."/>
            <person name="Wang M."/>
            <person name="Zifcakova L."/>
            <person name="Wipf D."/>
            <person name="Zambonelli A."/>
            <person name="Paolocci F."/>
            <person name="Nowrousian M."/>
            <person name="Ottonello S."/>
            <person name="Baldrian P."/>
            <person name="Spatafora J.W."/>
            <person name="Henrissat B."/>
            <person name="Nagy L.G."/>
            <person name="Aury J.M."/>
            <person name="Wincker P."/>
            <person name="Grigoriev I.V."/>
            <person name="Bonfante P."/>
            <person name="Martin F.M."/>
        </authorList>
    </citation>
    <scope>NUCLEOTIDE SEQUENCE [LARGE SCALE GENOMIC DNA]</scope>
    <source>
        <strain evidence="2 3">ATCC MYA-4762</strain>
    </source>
</reference>
<gene>
    <name evidence="2" type="ORF">L211DRAFT_702763</name>
</gene>
<name>A0A3N4LTN2_9PEZI</name>